<dbReference type="PANTHER" id="PTHR38457:SF1">
    <property type="entry name" value="REGULATOR ABRB-RELATED"/>
    <property type="match status" value="1"/>
</dbReference>
<dbReference type="GO" id="GO:0010468">
    <property type="term" value="P:regulation of gene expression"/>
    <property type="evidence" value="ECO:0007669"/>
    <property type="project" value="InterPro"/>
</dbReference>
<feature type="transmembrane region" description="Helical" evidence="1">
    <location>
        <begin position="291"/>
        <end position="312"/>
    </location>
</feature>
<dbReference type="PIRSF" id="PIRSF038991">
    <property type="entry name" value="Protein_AbrB"/>
    <property type="match status" value="1"/>
</dbReference>
<sequence>MIDKILFLEKDDFNEWQDKFTSYVPQIITIIFQLTIGIAAGFVFNWLQIPVGWLLGSMIGGMVYSSIRGNPQPLPKIFISFGKAFIALGTAVRFSWETINFAATYAVPLLLCVLISGSLSLFHGYLLSRWSGIDKVTGFVAFIPGVASSIVPIAEEMGADAVAVALFQYLRLLIVVLLIPSAAGLFFPADLNNSVTTAIAMTTANNHSFPMWLNLAILGLCCVVGMWGGNRLNLPASGFLGTLLVALGVFWSLPDQLQVPQWLFAMGLLFVGISIGFKFDIKTANKLLKAVLIQIALVVSLIILCLGVGYSFHVFTQVDTITSLLGFTPGGLEAMVATVMQLGGDTGLVLAMQLTRMLIIIAFGPWLVTFVIKVAKD</sequence>
<feature type="transmembrane region" description="Helical" evidence="1">
    <location>
        <begin position="102"/>
        <end position="127"/>
    </location>
</feature>
<dbReference type="AlphaFoldDB" id="A0A8J7K3H6"/>
<feature type="transmembrane region" description="Helical" evidence="1">
    <location>
        <begin position="169"/>
        <end position="189"/>
    </location>
</feature>
<accession>A0A8J7K3H6</accession>
<gene>
    <name evidence="2" type="ORF">IQ247_16085</name>
</gene>
<feature type="transmembrane region" description="Helical" evidence="1">
    <location>
        <begin position="354"/>
        <end position="375"/>
    </location>
</feature>
<dbReference type="InterPro" id="IPR017516">
    <property type="entry name" value="AbrB_dup"/>
</dbReference>
<dbReference type="Pfam" id="PF05145">
    <property type="entry name" value="AbrB"/>
    <property type="match status" value="1"/>
</dbReference>
<feature type="transmembrane region" description="Helical" evidence="1">
    <location>
        <begin position="77"/>
        <end position="96"/>
    </location>
</feature>
<evidence type="ECO:0000313" key="2">
    <source>
        <dbReference type="EMBL" id="MBE9214167.1"/>
    </source>
</evidence>
<dbReference type="InterPro" id="IPR007820">
    <property type="entry name" value="AbrB_fam"/>
</dbReference>
<protein>
    <submittedName>
        <fullName evidence="2">AbrB family transcriptional regulator</fullName>
    </submittedName>
</protein>
<dbReference type="GO" id="GO:0016020">
    <property type="term" value="C:membrane"/>
    <property type="evidence" value="ECO:0007669"/>
    <property type="project" value="InterPro"/>
</dbReference>
<evidence type="ECO:0000256" key="1">
    <source>
        <dbReference type="SAM" id="Phobius"/>
    </source>
</evidence>
<keyword evidence="1" id="KW-0812">Transmembrane</keyword>
<keyword evidence="3" id="KW-1185">Reference proteome</keyword>
<dbReference type="RefSeq" id="WP_193921682.1">
    <property type="nucleotide sequence ID" value="NZ_JADEWL010000052.1"/>
</dbReference>
<reference evidence="2" key="1">
    <citation type="submission" date="2020-10" db="EMBL/GenBank/DDBJ databases">
        <authorList>
            <person name="Castelo-Branco R."/>
            <person name="Eusebio N."/>
            <person name="Adriana R."/>
            <person name="Vieira A."/>
            <person name="Brugerolle De Fraissinette N."/>
            <person name="Rezende De Castro R."/>
            <person name="Schneider M.P."/>
            <person name="Vasconcelos V."/>
            <person name="Leao P.N."/>
        </authorList>
    </citation>
    <scope>NUCLEOTIDE SEQUENCE</scope>
    <source>
        <strain evidence="2">LEGE 06105</strain>
    </source>
</reference>
<comment type="caution">
    <text evidence="2">The sequence shown here is derived from an EMBL/GenBank/DDBJ whole genome shotgun (WGS) entry which is preliminary data.</text>
</comment>
<feature type="transmembrane region" description="Helical" evidence="1">
    <location>
        <begin position="234"/>
        <end position="253"/>
    </location>
</feature>
<organism evidence="2 3">
    <name type="scientific">Plectonema cf. radiosum LEGE 06105</name>
    <dbReference type="NCBI Taxonomy" id="945769"/>
    <lineage>
        <taxon>Bacteria</taxon>
        <taxon>Bacillati</taxon>
        <taxon>Cyanobacteriota</taxon>
        <taxon>Cyanophyceae</taxon>
        <taxon>Oscillatoriophycideae</taxon>
        <taxon>Oscillatoriales</taxon>
        <taxon>Microcoleaceae</taxon>
        <taxon>Plectonema</taxon>
    </lineage>
</organism>
<proteinExistence type="predicted"/>
<dbReference type="EMBL" id="JADEWL010000052">
    <property type="protein sequence ID" value="MBE9214167.1"/>
    <property type="molecule type" value="Genomic_DNA"/>
</dbReference>
<feature type="transmembrane region" description="Helical" evidence="1">
    <location>
        <begin position="46"/>
        <end position="65"/>
    </location>
</feature>
<dbReference type="NCBIfam" id="TIGR03082">
    <property type="entry name" value="Gneg_AbrB_dup"/>
    <property type="match status" value="2"/>
</dbReference>
<feature type="transmembrane region" description="Helical" evidence="1">
    <location>
        <begin position="20"/>
        <end position="40"/>
    </location>
</feature>
<keyword evidence="1" id="KW-1133">Transmembrane helix</keyword>
<keyword evidence="1" id="KW-0472">Membrane</keyword>
<dbReference type="Proteomes" id="UP000620559">
    <property type="component" value="Unassembled WGS sequence"/>
</dbReference>
<feature type="transmembrane region" description="Helical" evidence="1">
    <location>
        <begin position="259"/>
        <end position="279"/>
    </location>
</feature>
<dbReference type="PANTHER" id="PTHR38457">
    <property type="entry name" value="REGULATOR ABRB-RELATED"/>
    <property type="match status" value="1"/>
</dbReference>
<name>A0A8J7K3H6_9CYAN</name>
<feature type="transmembrane region" description="Helical" evidence="1">
    <location>
        <begin position="209"/>
        <end position="227"/>
    </location>
</feature>
<evidence type="ECO:0000313" key="3">
    <source>
        <dbReference type="Proteomes" id="UP000620559"/>
    </source>
</evidence>